<dbReference type="KEGG" id="hlo:J0X27_13740"/>
<dbReference type="EMBL" id="CP071463">
    <property type="protein sequence ID" value="QSW84502.1"/>
    <property type="molecule type" value="Genomic_DNA"/>
</dbReference>
<organism evidence="2 3">
    <name type="scientific">Natrinema longum</name>
    <dbReference type="NCBI Taxonomy" id="370324"/>
    <lineage>
        <taxon>Archaea</taxon>
        <taxon>Methanobacteriati</taxon>
        <taxon>Methanobacteriota</taxon>
        <taxon>Stenosarchaea group</taxon>
        <taxon>Halobacteria</taxon>
        <taxon>Halobacteriales</taxon>
        <taxon>Natrialbaceae</taxon>
        <taxon>Natrinema</taxon>
    </lineage>
</organism>
<gene>
    <name evidence="2" type="ORF">J0X27_13740</name>
</gene>
<feature type="region of interest" description="Disordered" evidence="1">
    <location>
        <begin position="134"/>
        <end position="164"/>
    </location>
</feature>
<accession>A0A8A2U7Z1</accession>
<dbReference type="RefSeq" id="WP_207269735.1">
    <property type="nucleotide sequence ID" value="NZ_CP071463.1"/>
</dbReference>
<feature type="compositionally biased region" description="Low complexity" evidence="1">
    <location>
        <begin position="134"/>
        <end position="155"/>
    </location>
</feature>
<reference evidence="2 3" key="1">
    <citation type="journal article" date="2006" name="Int. J. Syst. Evol. Microbiol.">
        <title>Haloterrigena longa sp. nov. and Haloterrigena limicola sp. nov., extremely halophilic archaea isolated from a salt lake.</title>
        <authorList>
            <person name="Cui H.L."/>
            <person name="Tohty D."/>
            <person name="Zhou P.J."/>
            <person name="Liu S.J."/>
        </authorList>
    </citation>
    <scope>NUCLEOTIDE SEQUENCE [LARGE SCALE GENOMIC DNA]</scope>
    <source>
        <strain evidence="2 3">ABH32</strain>
    </source>
</reference>
<dbReference type="Proteomes" id="UP000663191">
    <property type="component" value="Chromosome"/>
</dbReference>
<evidence type="ECO:0000313" key="2">
    <source>
        <dbReference type="EMBL" id="QSW84502.1"/>
    </source>
</evidence>
<evidence type="ECO:0000313" key="3">
    <source>
        <dbReference type="Proteomes" id="UP000663191"/>
    </source>
</evidence>
<evidence type="ECO:0000256" key="1">
    <source>
        <dbReference type="SAM" id="MobiDB-lite"/>
    </source>
</evidence>
<dbReference type="OrthoDB" id="378001at2157"/>
<proteinExistence type="predicted"/>
<sequence length="278" mass="30697">MKYKNKLFGRRNYLGKVATGVGSIAVLSNATSAKKNNIKREETENGVFISTTHSSGLVRPDIMDVREEVLPEKSNGAISKPSSVINKDKSSKKVAYYLGWVDNGPYERLWSAPPTTSAKEKEYKINGARKAVSESIENKSSSNSISSSSITTTDTVDGDDGISAGPDWNHIGTVVNDDYARVTVDGEEYTLGRVDITGRLYETDDISGDRQLGCVVSFLQWPGAYLDDHEESVSNGKGYNNKTYVEQDWSHDGRHNKKLLILHQIRIIRMEGLTAILT</sequence>
<dbReference type="GeneID" id="63184826"/>
<name>A0A8A2U7Z1_9EURY</name>
<keyword evidence="3" id="KW-1185">Reference proteome</keyword>
<dbReference type="AlphaFoldDB" id="A0A8A2U7Z1"/>
<protein>
    <submittedName>
        <fullName evidence="2">Uncharacterized protein</fullName>
    </submittedName>
</protein>